<dbReference type="PANTHER" id="PTHR15434:SF2">
    <property type="entry name" value="HEAT SHOCK FACTOR 2-BINDING PROTEIN"/>
    <property type="match status" value="1"/>
</dbReference>
<gene>
    <name evidence="2" type="ORF">J0S82_019472</name>
</gene>
<dbReference type="InterPro" id="IPR039584">
    <property type="entry name" value="HSF2BP"/>
</dbReference>
<sequence>MDGARGRAGVEAPLLTASGRGGSRAGAASGPKAAPASGAEENLAARPCVRDRHAAPSPRLSLAPPSHPRARARREGPQEARPVPWAKQAPRRPVGSVPGAVGGGGGFSPGPRRPTHEGKSNNPAPARQLAGAKEEFVKVRKKDLERLTAEVMQIRDFLPRILNGEVLESFQKLKIVEKSEWPQTPACCVWRSGPRARCP</sequence>
<feature type="region of interest" description="Disordered" evidence="1">
    <location>
        <begin position="1"/>
        <end position="133"/>
    </location>
</feature>
<dbReference type="PANTHER" id="PTHR15434">
    <property type="entry name" value="HEAT SHOCK FACTOR 2-BINDING PROTEIN"/>
    <property type="match status" value="1"/>
</dbReference>
<dbReference type="GO" id="GO:0005829">
    <property type="term" value="C:cytosol"/>
    <property type="evidence" value="ECO:0007669"/>
    <property type="project" value="TreeGrafter"/>
</dbReference>
<dbReference type="EMBL" id="JAGFMF010012120">
    <property type="protein sequence ID" value="KAG8507181.1"/>
    <property type="molecule type" value="Genomic_DNA"/>
</dbReference>
<evidence type="ECO:0000313" key="2">
    <source>
        <dbReference type="EMBL" id="KAG8507181.1"/>
    </source>
</evidence>
<accession>A0A8J5ZU25</accession>
<dbReference type="Proteomes" id="UP000700334">
    <property type="component" value="Unassembled WGS sequence"/>
</dbReference>
<dbReference type="OrthoDB" id="10065854at2759"/>
<reference evidence="2" key="1">
    <citation type="journal article" date="2021" name="Evol. Appl.">
        <title>The genome of the Pyrenean desman and the effects of bottlenecks and inbreeding on the genomic landscape of an endangered species.</title>
        <authorList>
            <person name="Escoda L."/>
            <person name="Castresana J."/>
        </authorList>
    </citation>
    <scope>NUCLEOTIDE SEQUENCE</scope>
    <source>
        <strain evidence="2">IBE-C5619</strain>
    </source>
</reference>
<protein>
    <submittedName>
        <fullName evidence="2">Heat shock factor 2-binding protein</fullName>
    </submittedName>
</protein>
<organism evidence="2 3">
    <name type="scientific">Galemys pyrenaicus</name>
    <name type="common">Iberian desman</name>
    <name type="synonym">Pyrenean desman</name>
    <dbReference type="NCBI Taxonomy" id="202257"/>
    <lineage>
        <taxon>Eukaryota</taxon>
        <taxon>Metazoa</taxon>
        <taxon>Chordata</taxon>
        <taxon>Craniata</taxon>
        <taxon>Vertebrata</taxon>
        <taxon>Euteleostomi</taxon>
        <taxon>Mammalia</taxon>
        <taxon>Eutheria</taxon>
        <taxon>Laurasiatheria</taxon>
        <taxon>Eulipotyphla</taxon>
        <taxon>Talpidae</taxon>
        <taxon>Galemys</taxon>
    </lineage>
</organism>
<feature type="compositionally biased region" description="Low complexity" evidence="1">
    <location>
        <begin position="55"/>
        <end position="64"/>
    </location>
</feature>
<name>A0A8J5ZU25_GALPY</name>
<feature type="compositionally biased region" description="Low complexity" evidence="1">
    <location>
        <begin position="25"/>
        <end position="39"/>
    </location>
</feature>
<comment type="caution">
    <text evidence="2">The sequence shown here is derived from an EMBL/GenBank/DDBJ whole genome shotgun (WGS) entry which is preliminary data.</text>
</comment>
<keyword evidence="3" id="KW-1185">Reference proteome</keyword>
<evidence type="ECO:0000256" key="1">
    <source>
        <dbReference type="SAM" id="MobiDB-lite"/>
    </source>
</evidence>
<evidence type="ECO:0000313" key="3">
    <source>
        <dbReference type="Proteomes" id="UP000700334"/>
    </source>
</evidence>
<dbReference type="AlphaFoldDB" id="A0A8J5ZU25"/>
<keyword evidence="2" id="KW-0346">Stress response</keyword>
<proteinExistence type="predicted"/>